<proteinExistence type="predicted"/>
<keyword evidence="1" id="KW-0808">Transferase</keyword>
<evidence type="ECO:0000313" key="3">
    <source>
        <dbReference type="Proteomes" id="UP000577697"/>
    </source>
</evidence>
<dbReference type="SUPFAM" id="SSF53448">
    <property type="entry name" value="Nucleotide-diphospho-sugar transferases"/>
    <property type="match status" value="1"/>
</dbReference>
<dbReference type="InterPro" id="IPR007577">
    <property type="entry name" value="GlycoTrfase_DXD_sugar-bd_CS"/>
</dbReference>
<evidence type="ECO:0008006" key="4">
    <source>
        <dbReference type="Google" id="ProtNLM"/>
    </source>
</evidence>
<sequence>MFTKAALRLLVARHGSAGRPHAGHLSWAYGASHPMKIPRKLGHIWIGPKQQPSQWMQSWIERHPDWEYTLYDNDFLRNGTFRTRAQIDEYMKRGTYAGAADLLRFEILYAQGGYIAGADSICVHPVDELFDDGGSLYTVYENEFLRGQLVAPIVAAAPGHPFLDLILSILEKTPPAELDQPWRTTGNLFIAELIETHRPDIVIWPSHILIPEHFIGRKYSGTGKIYAHQMFGETTGAYRFSSIFSNMLEYRRRIYASIARKRLRAVKKKKAA</sequence>
<dbReference type="PANTHER" id="PTHR32385:SF15">
    <property type="entry name" value="INOSITOL PHOSPHOCERAMIDE MANNOSYLTRANSFERASE 1"/>
    <property type="match status" value="1"/>
</dbReference>
<name>A0ABR6HFP6_AMIAI</name>
<reference evidence="2 3" key="1">
    <citation type="submission" date="2020-08" db="EMBL/GenBank/DDBJ databases">
        <title>Genomic Encyclopedia of Type Strains, Phase IV (KMG-IV): sequencing the most valuable type-strain genomes for metagenomic binning, comparative biology and taxonomic classification.</title>
        <authorList>
            <person name="Goeker M."/>
        </authorList>
    </citation>
    <scope>NUCLEOTIDE SEQUENCE [LARGE SCALE GENOMIC DNA]</scope>
    <source>
        <strain evidence="2 3">DSM 10368</strain>
    </source>
</reference>
<dbReference type="RefSeq" id="WP_249926011.1">
    <property type="nucleotide sequence ID" value="NZ_CP015005.1"/>
</dbReference>
<keyword evidence="3" id="KW-1185">Reference proteome</keyword>
<organism evidence="2 3">
    <name type="scientific">Aminobacter aminovorans</name>
    <name type="common">Chelatobacter heintzii</name>
    <dbReference type="NCBI Taxonomy" id="83263"/>
    <lineage>
        <taxon>Bacteria</taxon>
        <taxon>Pseudomonadati</taxon>
        <taxon>Pseudomonadota</taxon>
        <taxon>Alphaproteobacteria</taxon>
        <taxon>Hyphomicrobiales</taxon>
        <taxon>Phyllobacteriaceae</taxon>
        <taxon>Aminobacter</taxon>
    </lineage>
</organism>
<accession>A0ABR6HFP6</accession>
<comment type="caution">
    <text evidence="2">The sequence shown here is derived from an EMBL/GenBank/DDBJ whole genome shotgun (WGS) entry which is preliminary data.</text>
</comment>
<gene>
    <name evidence="2" type="ORF">FHS67_005605</name>
</gene>
<evidence type="ECO:0000256" key="1">
    <source>
        <dbReference type="ARBA" id="ARBA00022679"/>
    </source>
</evidence>
<dbReference type="InterPro" id="IPR051706">
    <property type="entry name" value="Glycosyltransferase_domain"/>
</dbReference>
<dbReference type="Gene3D" id="3.90.550.20">
    <property type="match status" value="1"/>
</dbReference>
<dbReference type="PANTHER" id="PTHR32385">
    <property type="entry name" value="MANNOSYL PHOSPHORYLINOSITOL CERAMIDE SYNTHASE"/>
    <property type="match status" value="1"/>
</dbReference>
<dbReference type="InterPro" id="IPR029044">
    <property type="entry name" value="Nucleotide-diphossugar_trans"/>
</dbReference>
<dbReference type="Proteomes" id="UP000577697">
    <property type="component" value="Unassembled WGS sequence"/>
</dbReference>
<dbReference type="Pfam" id="PF04488">
    <property type="entry name" value="Gly_transf_sug"/>
    <property type="match status" value="1"/>
</dbReference>
<protein>
    <recommendedName>
        <fullName evidence="4">Mannosyltransferase OCH1 and related enzymes</fullName>
    </recommendedName>
</protein>
<dbReference type="EMBL" id="JACICB010000027">
    <property type="protein sequence ID" value="MBB3709256.1"/>
    <property type="molecule type" value="Genomic_DNA"/>
</dbReference>
<evidence type="ECO:0000313" key="2">
    <source>
        <dbReference type="EMBL" id="MBB3709256.1"/>
    </source>
</evidence>